<dbReference type="Proteomes" id="UP001558652">
    <property type="component" value="Unassembled WGS sequence"/>
</dbReference>
<keyword evidence="3" id="KW-1185">Reference proteome</keyword>
<name>A0ABD0YEW9_9HEMI</name>
<feature type="compositionally biased region" description="Polar residues" evidence="1">
    <location>
        <begin position="165"/>
        <end position="174"/>
    </location>
</feature>
<evidence type="ECO:0000313" key="2">
    <source>
        <dbReference type="EMBL" id="KAL1129843.1"/>
    </source>
</evidence>
<evidence type="ECO:0000313" key="3">
    <source>
        <dbReference type="Proteomes" id="UP001558652"/>
    </source>
</evidence>
<protein>
    <submittedName>
        <fullName evidence="2">Uncharacterized protein</fullName>
    </submittedName>
</protein>
<reference evidence="2 3" key="1">
    <citation type="submission" date="2024-07" db="EMBL/GenBank/DDBJ databases">
        <title>Chromosome-level genome assembly of the water stick insect Ranatra chinensis (Heteroptera: Nepidae).</title>
        <authorList>
            <person name="Liu X."/>
        </authorList>
    </citation>
    <scope>NUCLEOTIDE SEQUENCE [LARGE SCALE GENOMIC DNA]</scope>
    <source>
        <strain evidence="2">Cailab_2021Rc</strain>
        <tissue evidence="2">Muscle</tissue>
    </source>
</reference>
<sequence>MSGNTRGRFLWGYRPLHPEFRKRIRISTTSKYNFGTLQWKSVLGESNRCYFRFRTTSGAGGTILPQQLKANGAVGSANVELSGQHLGDIQSLFLHHPAGHAVKREPEDLSHHRKNGQDKGRQHKVVLVTAAGHSDLVVDVVDNNNTAVKDEFVHSPRHGGRSIDGTPSSTSSLMAQDAGPGAPVEIVTAEGLKSGLGYGGHVGGSGSPSPVPYAEHQYGQAASGYATASAGRSSASSGFAGDPYYREYFAEQPSYAAQLRQVPGGGGGGGAGAATAASFVERYVRQSTAYQNKGVIAAAGLTVDLPSPDSGIGADAITPRDQAAIQQVGL</sequence>
<organism evidence="2 3">
    <name type="scientific">Ranatra chinensis</name>
    <dbReference type="NCBI Taxonomy" id="642074"/>
    <lineage>
        <taxon>Eukaryota</taxon>
        <taxon>Metazoa</taxon>
        <taxon>Ecdysozoa</taxon>
        <taxon>Arthropoda</taxon>
        <taxon>Hexapoda</taxon>
        <taxon>Insecta</taxon>
        <taxon>Pterygota</taxon>
        <taxon>Neoptera</taxon>
        <taxon>Paraneoptera</taxon>
        <taxon>Hemiptera</taxon>
        <taxon>Heteroptera</taxon>
        <taxon>Panheteroptera</taxon>
        <taxon>Nepomorpha</taxon>
        <taxon>Nepidae</taxon>
        <taxon>Ranatrinae</taxon>
        <taxon>Ranatra</taxon>
    </lineage>
</organism>
<feature type="region of interest" description="Disordered" evidence="1">
    <location>
        <begin position="154"/>
        <end position="179"/>
    </location>
</feature>
<evidence type="ECO:0000256" key="1">
    <source>
        <dbReference type="SAM" id="MobiDB-lite"/>
    </source>
</evidence>
<proteinExistence type="predicted"/>
<dbReference type="AlphaFoldDB" id="A0ABD0YEW9"/>
<accession>A0ABD0YEW9</accession>
<gene>
    <name evidence="2" type="ORF">AAG570_012787</name>
</gene>
<dbReference type="EMBL" id="JBFDAA010000008">
    <property type="protein sequence ID" value="KAL1129843.1"/>
    <property type="molecule type" value="Genomic_DNA"/>
</dbReference>
<comment type="caution">
    <text evidence="2">The sequence shown here is derived from an EMBL/GenBank/DDBJ whole genome shotgun (WGS) entry which is preliminary data.</text>
</comment>